<accession>A0A8H7NDN4</accession>
<dbReference type="InterPro" id="IPR016142">
    <property type="entry name" value="Citrate_synth-like_lrg_a-sub"/>
</dbReference>
<dbReference type="SUPFAM" id="SSF48256">
    <property type="entry name" value="Citrate synthase"/>
    <property type="match status" value="1"/>
</dbReference>
<evidence type="ECO:0008006" key="4">
    <source>
        <dbReference type="Google" id="ProtNLM"/>
    </source>
</evidence>
<dbReference type="GO" id="GO:0006099">
    <property type="term" value="P:tricarboxylic acid cycle"/>
    <property type="evidence" value="ECO:0007669"/>
    <property type="project" value="TreeGrafter"/>
</dbReference>
<dbReference type="GO" id="GO:0005759">
    <property type="term" value="C:mitochondrial matrix"/>
    <property type="evidence" value="ECO:0007669"/>
    <property type="project" value="TreeGrafter"/>
</dbReference>
<dbReference type="AlphaFoldDB" id="A0A8H7NDN4"/>
<dbReference type="InterPro" id="IPR036969">
    <property type="entry name" value="Citrate_synthase_sf"/>
</dbReference>
<dbReference type="PANTHER" id="PTHR11739">
    <property type="entry name" value="CITRATE SYNTHASE"/>
    <property type="match status" value="1"/>
</dbReference>
<dbReference type="PANTHER" id="PTHR11739:SF8">
    <property type="entry name" value="CITRATE SYNTHASE, MITOCHONDRIAL"/>
    <property type="match status" value="1"/>
</dbReference>
<gene>
    <name evidence="2" type="ORF">IM811_012694</name>
</gene>
<reference evidence="2" key="1">
    <citation type="submission" date="2020-10" db="EMBL/GenBank/DDBJ databases">
        <title>High-Quality Genome Resource of Clonostachys rosea strain S41 by Oxford Nanopore Long-Read Sequencing.</title>
        <authorList>
            <person name="Wang H."/>
        </authorList>
    </citation>
    <scope>NUCLEOTIDE SEQUENCE</scope>
    <source>
        <strain evidence="2">S41</strain>
    </source>
</reference>
<dbReference type="GO" id="GO:0046912">
    <property type="term" value="F:acyltransferase activity, acyl groups converted into alkyl on transfer"/>
    <property type="evidence" value="ECO:0007669"/>
    <property type="project" value="InterPro"/>
</dbReference>
<sequence>MASVARLSNSALRASLRNPAFGGRVSAFNAARCYSAKAQTLKERFAETLPEKIEQIKALRKEHGSKVVDKVTLDQVYGGARGIKALVWEGSVLDSEEGIRFRGKTIPECQELLPKAPGGARSPFPRVSSGFS</sequence>
<feature type="region of interest" description="Disordered" evidence="1">
    <location>
        <begin position="112"/>
        <end position="132"/>
    </location>
</feature>
<dbReference type="Proteomes" id="UP000616885">
    <property type="component" value="Unassembled WGS sequence"/>
</dbReference>
<protein>
    <recommendedName>
        <fullName evidence="4">Citrate synthase</fullName>
    </recommendedName>
</protein>
<dbReference type="GO" id="GO:0005975">
    <property type="term" value="P:carbohydrate metabolic process"/>
    <property type="evidence" value="ECO:0007669"/>
    <property type="project" value="TreeGrafter"/>
</dbReference>
<organism evidence="2 3">
    <name type="scientific">Bionectria ochroleuca</name>
    <name type="common">Gliocladium roseum</name>
    <dbReference type="NCBI Taxonomy" id="29856"/>
    <lineage>
        <taxon>Eukaryota</taxon>
        <taxon>Fungi</taxon>
        <taxon>Dikarya</taxon>
        <taxon>Ascomycota</taxon>
        <taxon>Pezizomycotina</taxon>
        <taxon>Sordariomycetes</taxon>
        <taxon>Hypocreomycetidae</taxon>
        <taxon>Hypocreales</taxon>
        <taxon>Bionectriaceae</taxon>
        <taxon>Clonostachys</taxon>
    </lineage>
</organism>
<dbReference type="EMBL" id="JADCTT010000004">
    <property type="protein sequence ID" value="KAF9753936.1"/>
    <property type="molecule type" value="Genomic_DNA"/>
</dbReference>
<evidence type="ECO:0000313" key="2">
    <source>
        <dbReference type="EMBL" id="KAF9753936.1"/>
    </source>
</evidence>
<dbReference type="Gene3D" id="1.10.580.10">
    <property type="entry name" value="Citrate Synthase, domain 1"/>
    <property type="match status" value="1"/>
</dbReference>
<name>A0A8H7NDN4_BIOOC</name>
<proteinExistence type="predicted"/>
<comment type="caution">
    <text evidence="2">The sequence shown here is derived from an EMBL/GenBank/DDBJ whole genome shotgun (WGS) entry which is preliminary data.</text>
</comment>
<dbReference type="InterPro" id="IPR002020">
    <property type="entry name" value="Citrate_synthase"/>
</dbReference>
<evidence type="ECO:0000313" key="3">
    <source>
        <dbReference type="Proteomes" id="UP000616885"/>
    </source>
</evidence>
<evidence type="ECO:0000256" key="1">
    <source>
        <dbReference type="SAM" id="MobiDB-lite"/>
    </source>
</evidence>